<accession>A0ABU6WSR3</accession>
<name>A0ABU6WSR3_9FABA</name>
<protein>
    <submittedName>
        <fullName evidence="1">Uncharacterized protein</fullName>
    </submittedName>
</protein>
<comment type="caution">
    <text evidence="1">The sequence shown here is derived from an EMBL/GenBank/DDBJ whole genome shotgun (WGS) entry which is preliminary data.</text>
</comment>
<gene>
    <name evidence="1" type="ORF">PIB30_090817</name>
</gene>
<evidence type="ECO:0000313" key="1">
    <source>
        <dbReference type="EMBL" id="MED6188941.1"/>
    </source>
</evidence>
<dbReference type="Proteomes" id="UP001341840">
    <property type="component" value="Unassembled WGS sequence"/>
</dbReference>
<sequence length="111" mass="12047">MIMSNLKKLMNVNLEYSVDLSVELTPRLLKWRLGVRSSLLAILAPILHALAPRLWRMSCACFESHLGVASSGCLGVRAMVMDGRGSSVGGGGMPRHWLAMLGTKLGVQAWV</sequence>
<proteinExistence type="predicted"/>
<keyword evidence="2" id="KW-1185">Reference proteome</keyword>
<dbReference type="EMBL" id="JASCZI010183019">
    <property type="protein sequence ID" value="MED6188941.1"/>
    <property type="molecule type" value="Genomic_DNA"/>
</dbReference>
<reference evidence="1 2" key="1">
    <citation type="journal article" date="2023" name="Plants (Basel)">
        <title>Bridging the Gap: Combining Genomics and Transcriptomics Approaches to Understand Stylosanthes scabra, an Orphan Legume from the Brazilian Caatinga.</title>
        <authorList>
            <person name="Ferreira-Neto J.R.C."/>
            <person name="da Silva M.D."/>
            <person name="Binneck E."/>
            <person name="de Melo N.F."/>
            <person name="da Silva R.H."/>
            <person name="de Melo A.L.T.M."/>
            <person name="Pandolfi V."/>
            <person name="Bustamante F.O."/>
            <person name="Brasileiro-Vidal A.C."/>
            <person name="Benko-Iseppon A.M."/>
        </authorList>
    </citation>
    <scope>NUCLEOTIDE SEQUENCE [LARGE SCALE GENOMIC DNA]</scope>
    <source>
        <tissue evidence="1">Leaves</tissue>
    </source>
</reference>
<organism evidence="1 2">
    <name type="scientific">Stylosanthes scabra</name>
    <dbReference type="NCBI Taxonomy" id="79078"/>
    <lineage>
        <taxon>Eukaryota</taxon>
        <taxon>Viridiplantae</taxon>
        <taxon>Streptophyta</taxon>
        <taxon>Embryophyta</taxon>
        <taxon>Tracheophyta</taxon>
        <taxon>Spermatophyta</taxon>
        <taxon>Magnoliopsida</taxon>
        <taxon>eudicotyledons</taxon>
        <taxon>Gunneridae</taxon>
        <taxon>Pentapetalae</taxon>
        <taxon>rosids</taxon>
        <taxon>fabids</taxon>
        <taxon>Fabales</taxon>
        <taxon>Fabaceae</taxon>
        <taxon>Papilionoideae</taxon>
        <taxon>50 kb inversion clade</taxon>
        <taxon>dalbergioids sensu lato</taxon>
        <taxon>Dalbergieae</taxon>
        <taxon>Pterocarpus clade</taxon>
        <taxon>Stylosanthes</taxon>
    </lineage>
</organism>
<evidence type="ECO:0000313" key="2">
    <source>
        <dbReference type="Proteomes" id="UP001341840"/>
    </source>
</evidence>